<protein>
    <submittedName>
        <fullName evidence="3 4">Urease</fullName>
    </submittedName>
</protein>
<evidence type="ECO:0000313" key="6">
    <source>
        <dbReference type="Proteomes" id="UP000502831"/>
    </source>
</evidence>
<evidence type="ECO:0000313" key="5">
    <source>
        <dbReference type="Proteomes" id="UP000217349"/>
    </source>
</evidence>
<evidence type="ECO:0000313" key="4">
    <source>
        <dbReference type="EMBL" id="QIR75669.1"/>
    </source>
</evidence>
<dbReference type="EMBL" id="CP039734">
    <property type="protein sequence ID" value="QIR75669.1"/>
    <property type="molecule type" value="Genomic_DNA"/>
</dbReference>
<dbReference type="PIRSF" id="PIRSF009467">
    <property type="entry name" value="Ureas_acces_UreF"/>
    <property type="match status" value="1"/>
</dbReference>
<dbReference type="InterPro" id="IPR002639">
    <property type="entry name" value="UreF"/>
</dbReference>
<dbReference type="Pfam" id="PF01730">
    <property type="entry name" value="UreF"/>
    <property type="match status" value="1"/>
</dbReference>
<reference evidence="5" key="2">
    <citation type="submission" date="2017-09" db="EMBL/GenBank/DDBJ databases">
        <title>The complete genome of Sulfurospirillum sp. JPD-1.</title>
        <authorList>
            <person name="Goris T."/>
        </authorList>
    </citation>
    <scope>NUCLEOTIDE SEQUENCE [LARGE SCALE GENOMIC DNA]</scope>
    <source>
        <strain evidence="5">JPD-1</strain>
    </source>
</reference>
<dbReference type="PANTHER" id="PTHR33620">
    <property type="entry name" value="UREASE ACCESSORY PROTEIN F"/>
    <property type="match status" value="1"/>
</dbReference>
<dbReference type="Gene3D" id="1.10.4190.10">
    <property type="entry name" value="Urease accessory protein UreF"/>
    <property type="match status" value="1"/>
</dbReference>
<evidence type="ECO:0000313" key="3">
    <source>
        <dbReference type="EMBL" id="ATB70600.1"/>
    </source>
</evidence>
<reference evidence="4" key="5">
    <citation type="submission" date="2020-08" db="EMBL/GenBank/DDBJ databases">
        <authorList>
            <person name="Yang Y."/>
            <person name="Huo L."/>
            <person name="Yan J."/>
        </authorList>
    </citation>
    <scope>NUCLEOTIDE SEQUENCE</scope>
    <source>
        <strain evidence="4">ACSDCE</strain>
    </source>
</reference>
<gene>
    <name evidence="4" type="ORF">FA584_05380</name>
    <name evidence="3" type="ORF">SJPD1_2505</name>
</gene>
<dbReference type="OrthoDB" id="9798772at2"/>
<keyword evidence="1" id="KW-0996">Nickel insertion</keyword>
<dbReference type="RefSeq" id="WP_096047429.1">
    <property type="nucleotide sequence ID" value="NZ_CP023275.1"/>
</dbReference>
<dbReference type="Proteomes" id="UP000502831">
    <property type="component" value="Chromosome"/>
</dbReference>
<dbReference type="Proteomes" id="UP000217349">
    <property type="component" value="Chromosome"/>
</dbReference>
<organism evidence="3 5">
    <name type="scientific">Sulfurospirillum diekertiae</name>
    <dbReference type="NCBI Taxonomy" id="1854492"/>
    <lineage>
        <taxon>Bacteria</taxon>
        <taxon>Pseudomonadati</taxon>
        <taxon>Campylobacterota</taxon>
        <taxon>Epsilonproteobacteria</taxon>
        <taxon>Campylobacterales</taxon>
        <taxon>Sulfurospirillaceae</taxon>
        <taxon>Sulfurospirillum</taxon>
    </lineage>
</organism>
<sequence length="224" mass="25754">MPIEAIARFMQVLDSAFPSGSFVHSFGLESHVVSGMVHDKESLKQYLENHIVDQYRQCEFPFVAQCYQNLLAHNLKVLIRLDYQFSAMFSDAFAQASHDIGSNYLKHIEALPHHAIVKDYFHAIKMQYAVGNELAVLSTYAFELGMDKALFLVMWAKKNLMGIAMCAVKISRIKPSDIQEILFELDNFLLDAIKHHFPTMGNFNPLFEQTIYQHRVCEPKLFMT</sequence>
<dbReference type="KEGG" id="sulj:SJPD1_2505"/>
<dbReference type="AlphaFoldDB" id="A0A290HY64"/>
<accession>A0A290HY64</accession>
<name>A0A290HY64_9BACT</name>
<dbReference type="InterPro" id="IPR038277">
    <property type="entry name" value="UreF_sf"/>
</dbReference>
<keyword evidence="2" id="KW-0143">Chaperone</keyword>
<reference evidence="4 6" key="1">
    <citation type="journal article" date="2017" name="Environ. Sci. Technol.">
        <title>Organohalide Respiration with Chlorinated Ethenes under Low pH Conditions.</title>
        <authorList>
            <person name="Yang Y."/>
            <person name="Capiro N.L."/>
            <person name="Marcet T.F."/>
            <person name="Yan J."/>
            <person name="Pennell K.D."/>
            <person name="Loffler F.E."/>
        </authorList>
    </citation>
    <scope>NUCLEOTIDE SEQUENCE [LARGE SCALE GENOMIC DNA]</scope>
    <source>
        <strain evidence="4 6">ACSDCE</strain>
    </source>
</reference>
<dbReference type="GO" id="GO:0016151">
    <property type="term" value="F:nickel cation binding"/>
    <property type="evidence" value="ECO:0007669"/>
    <property type="project" value="InterPro"/>
</dbReference>
<dbReference type="PANTHER" id="PTHR33620:SF1">
    <property type="entry name" value="UREASE ACCESSORY PROTEIN F"/>
    <property type="match status" value="1"/>
</dbReference>
<proteinExistence type="predicted"/>
<evidence type="ECO:0000256" key="2">
    <source>
        <dbReference type="ARBA" id="ARBA00023186"/>
    </source>
</evidence>
<reference evidence="3" key="3">
    <citation type="submission" date="2017-09" db="EMBL/GenBank/DDBJ databases">
        <authorList>
            <person name="Goris T."/>
        </authorList>
    </citation>
    <scope>NUCLEOTIDE SEQUENCE</scope>
    <source>
        <strain evidence="3">JPD-1</strain>
    </source>
</reference>
<dbReference type="EMBL" id="CP023275">
    <property type="protein sequence ID" value="ATB70600.1"/>
    <property type="molecule type" value="Genomic_DNA"/>
</dbReference>
<evidence type="ECO:0000256" key="1">
    <source>
        <dbReference type="ARBA" id="ARBA00022988"/>
    </source>
</evidence>
<reference evidence="3" key="4">
    <citation type="journal article" date="2020" name="MicrobiologyOpen">
        <title>Tetrachloroethene respiration in Sulfurospirillum species is regulated by a two-component system as unraveled by comparative genomics, transcriptomics, and regulator binding studies.</title>
        <authorList>
            <person name="Esken J."/>
            <person name="Goris T."/>
            <person name="Gadkari J."/>
            <person name="Bischler T."/>
            <person name="Forstner K.U."/>
            <person name="Sharma C.M."/>
            <person name="Diekert G."/>
            <person name="Schubert T."/>
        </authorList>
    </citation>
    <scope>NUCLEOTIDE SEQUENCE</scope>
    <source>
        <strain evidence="3">JPD-1</strain>
    </source>
</reference>